<dbReference type="GO" id="GO:0005319">
    <property type="term" value="F:lipid transporter activity"/>
    <property type="evidence" value="ECO:0007669"/>
    <property type="project" value="TreeGrafter"/>
</dbReference>
<protein>
    <recommendedName>
        <fullName evidence="2">VWFD domain-containing protein</fullName>
    </recommendedName>
</protein>
<dbReference type="Proteomes" id="UP001295444">
    <property type="component" value="Unassembled WGS sequence"/>
</dbReference>
<gene>
    <name evidence="3" type="ORF">PECUL_23A062523</name>
</gene>
<keyword evidence="4" id="KW-1185">Reference proteome</keyword>
<dbReference type="AlphaFoldDB" id="A0AAD1WZD5"/>
<dbReference type="GO" id="GO:0045735">
    <property type="term" value="F:nutrient reservoir activity"/>
    <property type="evidence" value="ECO:0007669"/>
    <property type="project" value="UniProtKB-KW"/>
</dbReference>
<name>A0AAD1WZD5_PELCU</name>
<dbReference type="InterPro" id="IPR001846">
    <property type="entry name" value="VWF_type-D"/>
</dbReference>
<dbReference type="GO" id="GO:0071391">
    <property type="term" value="P:cellular response to estrogen stimulus"/>
    <property type="evidence" value="ECO:0007669"/>
    <property type="project" value="TreeGrafter"/>
</dbReference>
<feature type="non-terminal residue" evidence="3">
    <location>
        <position position="1"/>
    </location>
</feature>
<dbReference type="PROSITE" id="PS51233">
    <property type="entry name" value="VWFD"/>
    <property type="match status" value="1"/>
</dbReference>
<reference evidence="3" key="1">
    <citation type="submission" date="2022-03" db="EMBL/GenBank/DDBJ databases">
        <authorList>
            <person name="Alioto T."/>
            <person name="Alioto T."/>
            <person name="Gomez Garrido J."/>
        </authorList>
    </citation>
    <scope>NUCLEOTIDE SEQUENCE</scope>
</reference>
<evidence type="ECO:0000259" key="2">
    <source>
        <dbReference type="PROSITE" id="PS51233"/>
    </source>
</evidence>
<dbReference type="EMBL" id="CAKOES020001324">
    <property type="protein sequence ID" value="CAH2330799.1"/>
    <property type="molecule type" value="Genomic_DNA"/>
</dbReference>
<evidence type="ECO:0000256" key="1">
    <source>
        <dbReference type="ARBA" id="ARBA00022761"/>
    </source>
</evidence>
<dbReference type="Pfam" id="PF00094">
    <property type="entry name" value="VWD"/>
    <property type="match status" value="1"/>
</dbReference>
<dbReference type="InterPro" id="IPR050733">
    <property type="entry name" value="Vitellogenin/Apolipophorin"/>
</dbReference>
<evidence type="ECO:0000313" key="4">
    <source>
        <dbReference type="Proteomes" id="UP001295444"/>
    </source>
</evidence>
<evidence type="ECO:0000313" key="3">
    <source>
        <dbReference type="EMBL" id="CAH2330799.1"/>
    </source>
</evidence>
<accession>A0AAD1WZD5</accession>
<sequence>PLIKISEEEGAYVLTAPDFGIERLYYVGKTSQIHTAMWMRGKTCGMCGLHDGETEREYQRPDGSLATDVHSFSDSWTLLDDTCTGACKMERATVTLEKEAWESTCYSVHPVLRCAKGCAPRSVTPVAIGFSCVAA</sequence>
<keyword evidence="1" id="KW-0758">Storage protein</keyword>
<dbReference type="PANTHER" id="PTHR23345:SF15">
    <property type="entry name" value="VITELLOGENIN 1-RELATED"/>
    <property type="match status" value="1"/>
</dbReference>
<dbReference type="PANTHER" id="PTHR23345">
    <property type="entry name" value="VITELLOGENIN-RELATED"/>
    <property type="match status" value="1"/>
</dbReference>
<organism evidence="3 4">
    <name type="scientific">Pelobates cultripes</name>
    <name type="common">Western spadefoot toad</name>
    <dbReference type="NCBI Taxonomy" id="61616"/>
    <lineage>
        <taxon>Eukaryota</taxon>
        <taxon>Metazoa</taxon>
        <taxon>Chordata</taxon>
        <taxon>Craniata</taxon>
        <taxon>Vertebrata</taxon>
        <taxon>Euteleostomi</taxon>
        <taxon>Amphibia</taxon>
        <taxon>Batrachia</taxon>
        <taxon>Anura</taxon>
        <taxon>Pelobatoidea</taxon>
        <taxon>Pelobatidae</taxon>
        <taxon>Pelobates</taxon>
    </lineage>
</organism>
<comment type="caution">
    <text evidence="3">The sequence shown here is derived from an EMBL/GenBank/DDBJ whole genome shotgun (WGS) entry which is preliminary data.</text>
</comment>
<dbReference type="GO" id="GO:0032355">
    <property type="term" value="P:response to estradiol"/>
    <property type="evidence" value="ECO:0007669"/>
    <property type="project" value="TreeGrafter"/>
</dbReference>
<feature type="domain" description="VWFD" evidence="2">
    <location>
        <begin position="1"/>
        <end position="84"/>
    </location>
</feature>
<feature type="non-terminal residue" evidence="3">
    <location>
        <position position="135"/>
    </location>
</feature>
<proteinExistence type="predicted"/>